<dbReference type="InterPro" id="IPR003678">
    <property type="entry name" value="Put_OMP"/>
</dbReference>
<dbReference type="Proteomes" id="UP000323707">
    <property type="component" value="Unassembled WGS sequence"/>
</dbReference>
<evidence type="ECO:0000313" key="2">
    <source>
        <dbReference type="EMBL" id="KAA8707371.1"/>
    </source>
</evidence>
<organism evidence="2 3">
    <name type="scientific">Helicobacter canis</name>
    <dbReference type="NCBI Taxonomy" id="29419"/>
    <lineage>
        <taxon>Bacteria</taxon>
        <taxon>Pseudomonadati</taxon>
        <taxon>Campylobacterota</taxon>
        <taxon>Epsilonproteobacteria</taxon>
        <taxon>Campylobacterales</taxon>
        <taxon>Helicobacteraceae</taxon>
        <taxon>Helicobacter</taxon>
    </lineage>
</organism>
<dbReference type="NCBIfam" id="NF033922">
    <property type="entry name" value="opr_porin_1"/>
    <property type="match status" value="1"/>
</dbReference>
<evidence type="ECO:0000313" key="3">
    <source>
        <dbReference type="Proteomes" id="UP000323707"/>
    </source>
</evidence>
<comment type="caution">
    <text evidence="2">The sequence shown here is derived from an EMBL/GenBank/DDBJ whole genome shotgun (WGS) entry which is preliminary data.</text>
</comment>
<gene>
    <name evidence="2" type="ORF">F4V45_08840</name>
</gene>
<dbReference type="Pfam" id="PF02521">
    <property type="entry name" value="HP_OMP_2"/>
    <property type="match status" value="1"/>
</dbReference>
<dbReference type="EMBL" id="VXKE01000022">
    <property type="protein sequence ID" value="KAA8707371.1"/>
    <property type="molecule type" value="Genomic_DNA"/>
</dbReference>
<evidence type="ECO:0000256" key="1">
    <source>
        <dbReference type="SAM" id="SignalP"/>
    </source>
</evidence>
<feature type="signal peptide" evidence="1">
    <location>
        <begin position="1"/>
        <end position="20"/>
    </location>
</feature>
<protein>
    <submittedName>
        <fullName evidence="2">Opr family porin</fullName>
    </submittedName>
</protein>
<keyword evidence="1" id="KW-0732">Signal</keyword>
<dbReference type="AlphaFoldDB" id="A0A5M9QGN6"/>
<name>A0A5M9QGN6_9HELI</name>
<accession>A0A5M9QGN6</accession>
<reference evidence="2 3" key="1">
    <citation type="submission" date="2019-09" db="EMBL/GenBank/DDBJ databases">
        <title>Draft genome sequence of various Type strains from the CCUG.</title>
        <authorList>
            <person name="Pineiro-Iglesias B."/>
            <person name="Tunovic T."/>
            <person name="Unosson C."/>
            <person name="Inganas E."/>
            <person name="Ohlen M."/>
            <person name="Cardew S."/>
            <person name="Jensie-Markopoulos S."/>
            <person name="Salva-Serra F."/>
            <person name="Jaen-Luchoro D."/>
            <person name="Karlsson R."/>
            <person name="Svensson-Stadler L."/>
            <person name="Chun J."/>
            <person name="Moore E."/>
        </authorList>
    </citation>
    <scope>NUCLEOTIDE SEQUENCE [LARGE SCALE GENOMIC DNA]</scope>
    <source>
        <strain evidence="2 3">CCUG 32756T</strain>
    </source>
</reference>
<feature type="chain" id="PRO_5024465701" evidence="1">
    <location>
        <begin position="21"/>
        <end position="394"/>
    </location>
</feature>
<sequence length="394" mass="44548">MVMKLRKLVLVCLSIGLMQGADIRLNDAPANSFQDAFERGLIYGHAGLLFQQSIDKAPTYGDINLSLGYESRRFMGYKFGAEMWLIPKLYEGVANDFRKSQTYFEMSQLYADYYNQYERFGGTIGRFRMDEEWITHFNEGLSLSYDQIPNLSLAFAWSLRNAYITPHFSQNYKVFGEYQSGKVGKWTGGAFYLRAKLSIPQAPITLTPYIYLVPDFFVAPGLKGELDLPITKRILFKGMIHLTSYVELNDQRKALNSSGGGIIWAEGGVDMSWIRIGAGIINTPKGGAIYIDGFGQKTPFERADGVFYYNATTPYVFVSADLWKYVSLYGAFRTSILDSQSVLNWEARMDITPIQNVRMGISALGVSNPTQAPSKFGQNLGSYMIFRGYVEYHF</sequence>
<proteinExistence type="predicted"/>